<evidence type="ECO:0000256" key="1">
    <source>
        <dbReference type="SAM" id="MobiDB-lite"/>
    </source>
</evidence>
<name>A0AAV8V124_9RHOD</name>
<comment type="caution">
    <text evidence="2">The sequence shown here is derived from an EMBL/GenBank/DDBJ whole genome shotgun (WGS) entry which is preliminary data.</text>
</comment>
<dbReference type="EMBL" id="JAMWBK010000003">
    <property type="protein sequence ID" value="KAJ8906506.1"/>
    <property type="molecule type" value="Genomic_DNA"/>
</dbReference>
<sequence>MVQKSNLKAVQKKKLSWNQEKKKNRARIGKPAKNPKKQSLSTAFNKNKKLTTAINQRIERSLLEKASKAGDATAIVKPVAASSSSGKLKYNSKKQFKL</sequence>
<proteinExistence type="predicted"/>
<dbReference type="Pfam" id="PF09495">
    <property type="entry name" value="DUF2462"/>
    <property type="match status" value="1"/>
</dbReference>
<accession>A0AAV8V124</accession>
<evidence type="ECO:0000313" key="3">
    <source>
        <dbReference type="Proteomes" id="UP001157974"/>
    </source>
</evidence>
<dbReference type="Proteomes" id="UP001157974">
    <property type="component" value="Unassembled WGS sequence"/>
</dbReference>
<feature type="compositionally biased region" description="Basic residues" evidence="1">
    <location>
        <begin position="22"/>
        <end position="36"/>
    </location>
</feature>
<feature type="region of interest" description="Disordered" evidence="1">
    <location>
        <begin position="1"/>
        <end position="42"/>
    </location>
</feature>
<keyword evidence="3" id="KW-1185">Reference proteome</keyword>
<dbReference type="AlphaFoldDB" id="A0AAV8V124"/>
<protein>
    <submittedName>
        <fullName evidence="2">Uncharacterized protein</fullName>
    </submittedName>
</protein>
<gene>
    <name evidence="2" type="ORF">NDN08_002999</name>
</gene>
<feature type="region of interest" description="Disordered" evidence="1">
    <location>
        <begin position="78"/>
        <end position="98"/>
    </location>
</feature>
<dbReference type="InterPro" id="IPR019034">
    <property type="entry name" value="UPF0390"/>
</dbReference>
<evidence type="ECO:0000313" key="2">
    <source>
        <dbReference type="EMBL" id="KAJ8906506.1"/>
    </source>
</evidence>
<organism evidence="2 3">
    <name type="scientific">Rhodosorus marinus</name>
    <dbReference type="NCBI Taxonomy" id="101924"/>
    <lineage>
        <taxon>Eukaryota</taxon>
        <taxon>Rhodophyta</taxon>
        <taxon>Stylonematophyceae</taxon>
        <taxon>Stylonematales</taxon>
        <taxon>Stylonemataceae</taxon>
        <taxon>Rhodosorus</taxon>
    </lineage>
</organism>
<reference evidence="2 3" key="1">
    <citation type="journal article" date="2023" name="Nat. Commun.">
        <title>Origin of minicircular mitochondrial genomes in red algae.</title>
        <authorList>
            <person name="Lee Y."/>
            <person name="Cho C.H."/>
            <person name="Lee Y.M."/>
            <person name="Park S.I."/>
            <person name="Yang J.H."/>
            <person name="West J.A."/>
            <person name="Bhattacharya D."/>
            <person name="Yoon H.S."/>
        </authorList>
    </citation>
    <scope>NUCLEOTIDE SEQUENCE [LARGE SCALE GENOMIC DNA]</scope>
    <source>
        <strain evidence="2 3">CCMP1338</strain>
        <tissue evidence="2">Whole cell</tissue>
    </source>
</reference>